<protein>
    <recommendedName>
        <fullName evidence="4">Basic proline-rich protein-like</fullName>
    </recommendedName>
</protein>
<feature type="compositionally biased region" description="Basic and acidic residues" evidence="1">
    <location>
        <begin position="338"/>
        <end position="353"/>
    </location>
</feature>
<feature type="region of interest" description="Disordered" evidence="1">
    <location>
        <begin position="83"/>
        <end position="108"/>
    </location>
</feature>
<feature type="compositionally biased region" description="Pro residues" evidence="1">
    <location>
        <begin position="28"/>
        <end position="37"/>
    </location>
</feature>
<feature type="region of interest" description="Disordered" evidence="1">
    <location>
        <begin position="338"/>
        <end position="378"/>
    </location>
</feature>
<dbReference type="Proteomes" id="UP001652641">
    <property type="component" value="Chromosome 14"/>
</dbReference>
<feature type="region of interest" description="Disordered" evidence="1">
    <location>
        <begin position="1"/>
        <end position="42"/>
    </location>
</feature>
<organism evidence="2 3">
    <name type="scientific">Vulpes vulpes</name>
    <name type="common">Red fox</name>
    <dbReference type="NCBI Taxonomy" id="9627"/>
    <lineage>
        <taxon>Eukaryota</taxon>
        <taxon>Metazoa</taxon>
        <taxon>Chordata</taxon>
        <taxon>Craniata</taxon>
        <taxon>Vertebrata</taxon>
        <taxon>Euteleostomi</taxon>
        <taxon>Mammalia</taxon>
        <taxon>Eutheria</taxon>
        <taxon>Laurasiatheria</taxon>
        <taxon>Carnivora</taxon>
        <taxon>Caniformia</taxon>
        <taxon>Canidae</taxon>
        <taxon>Vulpes</taxon>
    </lineage>
</organism>
<name>A0ABM4YLT4_VULVU</name>
<gene>
    <name evidence="3" type="primary">LOC140595258</name>
</gene>
<evidence type="ECO:0000313" key="3">
    <source>
        <dbReference type="RefSeq" id="XP_072591252.1"/>
    </source>
</evidence>
<feature type="compositionally biased region" description="Pro residues" evidence="1">
    <location>
        <begin position="92"/>
        <end position="103"/>
    </location>
</feature>
<proteinExistence type="predicted"/>
<evidence type="ECO:0000313" key="2">
    <source>
        <dbReference type="Proteomes" id="UP001652641"/>
    </source>
</evidence>
<sequence>MALGLRFPQPRLGLPPASDSSYGRGLPQAPPTAPPVKPSSGGRLRAACTVFHACPPRLCSRASPPSQPCPAFGSLIGGGEPLSFPAFSPAFQAPPPAPPPRQAPPRSRLPLLPAEALDFSKARLRGGAVEGGPGARAGTAGGAELRKAVWGPPAPAHFSGGGRGKDSRLRGSRRCQCGGARERRGRGRGAAQPRAAEGAAAAAAAAGATPARCGGTASFRAARLPPDLSARVSGGHGRLLRGAGECSLFLFGYSPLGAGCCLFLETLFSAILGVLGARVTPGPLLPHLPPNPVSLARPIRACPRPLPPRGPGLGQELAGWARARSEVGVFVLAPRPARRGEEGEERRPRREAWAGRARALAPAGAPSGSPSEAGSCRLPKAHRTGLASLPTGLSAASAPTANVAGLVAHLGARRGAATGPRAGAVFRTSRSSQCGRASVGPSVRWGKESRLAGCLWISGTNMGEKCLIPTGEPCSQRC</sequence>
<evidence type="ECO:0008006" key="4">
    <source>
        <dbReference type="Google" id="ProtNLM"/>
    </source>
</evidence>
<reference evidence="3" key="1">
    <citation type="submission" date="2025-08" db="UniProtKB">
        <authorList>
            <consortium name="RefSeq"/>
        </authorList>
    </citation>
    <scope>IDENTIFICATION</scope>
    <source>
        <tissue evidence="3">Cell line</tissue>
    </source>
</reference>
<dbReference type="GeneID" id="140595258"/>
<feature type="region of interest" description="Disordered" evidence="1">
    <location>
        <begin position="151"/>
        <end position="194"/>
    </location>
</feature>
<dbReference type="RefSeq" id="XP_072591252.1">
    <property type="nucleotide sequence ID" value="XM_072735151.1"/>
</dbReference>
<keyword evidence="2" id="KW-1185">Reference proteome</keyword>
<accession>A0ABM4YLT4</accession>
<evidence type="ECO:0000256" key="1">
    <source>
        <dbReference type="SAM" id="MobiDB-lite"/>
    </source>
</evidence>
<feature type="compositionally biased region" description="Low complexity" evidence="1">
    <location>
        <begin position="354"/>
        <end position="375"/>
    </location>
</feature>